<keyword evidence="2" id="KW-1185">Reference proteome</keyword>
<name>A0A5S9IS93_UABAM</name>
<organism evidence="1 2">
    <name type="scientific">Uabimicrobium amorphum</name>
    <dbReference type="NCBI Taxonomy" id="2596890"/>
    <lineage>
        <taxon>Bacteria</taxon>
        <taxon>Pseudomonadati</taxon>
        <taxon>Planctomycetota</taxon>
        <taxon>Candidatus Uabimicrobiia</taxon>
        <taxon>Candidatus Uabimicrobiales</taxon>
        <taxon>Candidatus Uabimicrobiaceae</taxon>
        <taxon>Candidatus Uabimicrobium</taxon>
    </lineage>
</organism>
<dbReference type="KEGG" id="uam:UABAM_05175"/>
<gene>
    <name evidence="1" type="ORF">UABAM_05175</name>
</gene>
<protein>
    <submittedName>
        <fullName evidence="1">Uncharacterized protein</fullName>
    </submittedName>
</protein>
<dbReference type="EMBL" id="AP019860">
    <property type="protein sequence ID" value="BBM86787.1"/>
    <property type="molecule type" value="Genomic_DNA"/>
</dbReference>
<dbReference type="Proteomes" id="UP000326354">
    <property type="component" value="Chromosome"/>
</dbReference>
<proteinExistence type="predicted"/>
<sequence>MLPSHDIVSICAMICCHMRLNNIDQLISLRSTSKLLLLLFCFCMEQKRGFEPLPQRNRLLVLPYATIVMLNLE</sequence>
<reference evidence="1 2" key="1">
    <citation type="submission" date="2019-08" db="EMBL/GenBank/DDBJ databases">
        <title>Complete genome sequence of Candidatus Uab amorphum.</title>
        <authorList>
            <person name="Shiratori T."/>
            <person name="Suzuki S."/>
            <person name="Kakizawa Y."/>
            <person name="Ishida K."/>
        </authorList>
    </citation>
    <scope>NUCLEOTIDE SEQUENCE [LARGE SCALE GENOMIC DNA]</scope>
    <source>
        <strain evidence="1 2">SRT547</strain>
    </source>
</reference>
<accession>A0A5S9IS93</accession>
<dbReference type="AlphaFoldDB" id="A0A5S9IS93"/>
<evidence type="ECO:0000313" key="1">
    <source>
        <dbReference type="EMBL" id="BBM86787.1"/>
    </source>
</evidence>
<evidence type="ECO:0000313" key="2">
    <source>
        <dbReference type="Proteomes" id="UP000326354"/>
    </source>
</evidence>